<dbReference type="GO" id="GO:0008270">
    <property type="term" value="F:zinc ion binding"/>
    <property type="evidence" value="ECO:0007669"/>
    <property type="project" value="UniProtKB-KW"/>
</dbReference>
<keyword evidence="4" id="KW-0862">Zinc</keyword>
<evidence type="ECO:0000256" key="4">
    <source>
        <dbReference type="ARBA" id="ARBA00022833"/>
    </source>
</evidence>
<dbReference type="GO" id="GO:0043565">
    <property type="term" value="F:sequence-specific DNA binding"/>
    <property type="evidence" value="ECO:0007669"/>
    <property type="project" value="InterPro"/>
</dbReference>
<dbReference type="GO" id="GO:0006355">
    <property type="term" value="P:regulation of DNA-templated transcription"/>
    <property type="evidence" value="ECO:0007669"/>
    <property type="project" value="InterPro"/>
</dbReference>
<dbReference type="PROSITE" id="PS50114">
    <property type="entry name" value="GATA_ZN_FINGER_2"/>
    <property type="match status" value="1"/>
</dbReference>
<evidence type="ECO:0000259" key="11">
    <source>
        <dbReference type="PROSITE" id="PS50114"/>
    </source>
</evidence>
<evidence type="ECO:0000256" key="6">
    <source>
        <dbReference type="ARBA" id="ARBA00023125"/>
    </source>
</evidence>
<dbReference type="CDD" id="cd00202">
    <property type="entry name" value="ZnF_GATA"/>
    <property type="match status" value="1"/>
</dbReference>
<dbReference type="GO" id="GO:0030154">
    <property type="term" value="P:cell differentiation"/>
    <property type="evidence" value="ECO:0007669"/>
    <property type="project" value="TreeGrafter"/>
</dbReference>
<dbReference type="EMBL" id="GHES01034027">
    <property type="protein sequence ID" value="MPA64586.1"/>
    <property type="molecule type" value="Transcribed_RNA"/>
</dbReference>
<feature type="domain" description="GATA-type" evidence="11">
    <location>
        <begin position="213"/>
        <end position="245"/>
    </location>
</feature>
<gene>
    <name evidence="12" type="ORF">Din_034027</name>
</gene>
<evidence type="ECO:0000256" key="10">
    <source>
        <dbReference type="SAM" id="MobiDB-lite"/>
    </source>
</evidence>
<keyword evidence="5" id="KW-0805">Transcription regulation</keyword>
<keyword evidence="7" id="KW-0010">Activator</keyword>
<dbReference type="AlphaFoldDB" id="A0A5B7B8M7"/>
<dbReference type="Pfam" id="PF00320">
    <property type="entry name" value="GATA"/>
    <property type="match status" value="1"/>
</dbReference>
<keyword evidence="2" id="KW-0479">Metal-binding</keyword>
<dbReference type="PANTHER" id="PTHR45658">
    <property type="entry name" value="GATA TRANSCRIPTION FACTOR"/>
    <property type="match status" value="1"/>
</dbReference>
<dbReference type="Gene3D" id="3.30.50.10">
    <property type="entry name" value="Erythroid Transcription Factor GATA-1, subunit A"/>
    <property type="match status" value="1"/>
</dbReference>
<dbReference type="FunFam" id="3.30.50.10:FF:000018">
    <property type="entry name" value="GATA transcription factor"/>
    <property type="match status" value="1"/>
</dbReference>
<proteinExistence type="inferred from homology"/>
<name>A0A5B7B8M7_DAVIN</name>
<keyword evidence="8" id="KW-0804">Transcription</keyword>
<dbReference type="InterPro" id="IPR051140">
    <property type="entry name" value="GATA_TF"/>
</dbReference>
<evidence type="ECO:0000256" key="8">
    <source>
        <dbReference type="ARBA" id="ARBA00023163"/>
    </source>
</evidence>
<evidence type="ECO:0000256" key="3">
    <source>
        <dbReference type="ARBA" id="ARBA00022771"/>
    </source>
</evidence>
<evidence type="ECO:0000256" key="7">
    <source>
        <dbReference type="ARBA" id="ARBA00023159"/>
    </source>
</evidence>
<evidence type="ECO:0000256" key="9">
    <source>
        <dbReference type="PROSITE-ProRule" id="PRU00094"/>
    </source>
</evidence>
<feature type="region of interest" description="Disordered" evidence="10">
    <location>
        <begin position="73"/>
        <end position="104"/>
    </location>
</feature>
<accession>A0A5B7B8M7</accession>
<evidence type="ECO:0000256" key="1">
    <source>
        <dbReference type="ARBA" id="ARBA00005694"/>
    </source>
</evidence>
<evidence type="ECO:0000256" key="2">
    <source>
        <dbReference type="ARBA" id="ARBA00022723"/>
    </source>
</evidence>
<dbReference type="SMART" id="SM00401">
    <property type="entry name" value="ZnF_GATA"/>
    <property type="match status" value="1"/>
</dbReference>
<dbReference type="GO" id="GO:0005634">
    <property type="term" value="C:nucleus"/>
    <property type="evidence" value="ECO:0007669"/>
    <property type="project" value="TreeGrafter"/>
</dbReference>
<keyword evidence="3 9" id="KW-0863">Zinc-finger</keyword>
<dbReference type="InterPro" id="IPR000679">
    <property type="entry name" value="Znf_GATA"/>
</dbReference>
<dbReference type="SUPFAM" id="SSF57716">
    <property type="entry name" value="Glucocorticoid receptor-like (DNA-binding domain)"/>
    <property type="match status" value="1"/>
</dbReference>
<dbReference type="InterPro" id="IPR013088">
    <property type="entry name" value="Znf_NHR/GATA"/>
</dbReference>
<keyword evidence="6" id="KW-0238">DNA-binding</keyword>
<sequence length="318" mass="34385">MVGSGYLDGLENGVYGDGSFENLNNFFDFPMESLEGGGGLYGGGEWDAILQSLGPIPSYALQGGLGKIANGTLDPSNDTISPPKEPPNIVEETPGPSITLQNDSSDGLQSGLFQAPSPVSVLEGSSSCSVEKSMPVPISSEAAIPVRARSKRSRSSTFKPWLEMSNPVRRKQKKKRLSQLSGTTEMKEISSLSRLSGAMAMKENLLQRHVGIKKCTHCEVTKTPQWREGPMGPKTLCNACGVRYRSGRLFPEYRPAASPTFVPSLHSNSHKKVIEMRGRGSQEAAMAETDAEIDAEMDPAMSPPPEFVPVNRYLFDCI</sequence>
<organism evidence="12">
    <name type="scientific">Davidia involucrata</name>
    <name type="common">Dove tree</name>
    <dbReference type="NCBI Taxonomy" id="16924"/>
    <lineage>
        <taxon>Eukaryota</taxon>
        <taxon>Viridiplantae</taxon>
        <taxon>Streptophyta</taxon>
        <taxon>Embryophyta</taxon>
        <taxon>Tracheophyta</taxon>
        <taxon>Spermatophyta</taxon>
        <taxon>Magnoliopsida</taxon>
        <taxon>eudicotyledons</taxon>
        <taxon>Gunneridae</taxon>
        <taxon>Pentapetalae</taxon>
        <taxon>asterids</taxon>
        <taxon>Cornales</taxon>
        <taxon>Nyssaceae</taxon>
        <taxon>Davidia</taxon>
    </lineage>
</organism>
<reference evidence="12" key="1">
    <citation type="submission" date="2019-08" db="EMBL/GenBank/DDBJ databases">
        <title>Reference gene set and small RNA set construction with multiple tissues from Davidia involucrata Baill.</title>
        <authorList>
            <person name="Yang H."/>
            <person name="Zhou C."/>
            <person name="Li G."/>
            <person name="Wang J."/>
            <person name="Gao P."/>
            <person name="Wang M."/>
            <person name="Wang R."/>
            <person name="Zhao Y."/>
        </authorList>
    </citation>
    <scope>NUCLEOTIDE SEQUENCE</scope>
    <source>
        <tissue evidence="12">Mixed with DoveR01_LX</tissue>
    </source>
</reference>
<evidence type="ECO:0000313" key="12">
    <source>
        <dbReference type="EMBL" id="MPA64586.1"/>
    </source>
</evidence>
<evidence type="ECO:0000256" key="5">
    <source>
        <dbReference type="ARBA" id="ARBA00023015"/>
    </source>
</evidence>
<dbReference type="PROSITE" id="PS00344">
    <property type="entry name" value="GATA_ZN_FINGER_1"/>
    <property type="match status" value="1"/>
</dbReference>
<dbReference type="PANTHER" id="PTHR45658:SF134">
    <property type="entry name" value="GATA TYPE ZINC FINGER TRANSCRIPTION FACTOR FAMILY PROTEIN"/>
    <property type="match status" value="1"/>
</dbReference>
<comment type="similarity">
    <text evidence="1">Belongs to the type IV zinc-finger family. Class A subfamily.</text>
</comment>
<protein>
    <recommendedName>
        <fullName evidence="11">GATA-type domain-containing protein</fullName>
    </recommendedName>
</protein>